<dbReference type="EMBL" id="ML977608">
    <property type="protein sequence ID" value="KAF1997966.1"/>
    <property type="molecule type" value="Genomic_DNA"/>
</dbReference>
<protein>
    <recommendedName>
        <fullName evidence="1">SRR1-like domain-containing protein</fullName>
    </recommendedName>
</protein>
<dbReference type="Pfam" id="PF07985">
    <property type="entry name" value="SRR1"/>
    <property type="match status" value="1"/>
</dbReference>
<proteinExistence type="predicted"/>
<dbReference type="Proteomes" id="UP000799779">
    <property type="component" value="Unassembled WGS sequence"/>
</dbReference>
<evidence type="ECO:0000313" key="3">
    <source>
        <dbReference type="Proteomes" id="UP000799779"/>
    </source>
</evidence>
<gene>
    <name evidence="2" type="ORF">P154DRAFT_604998</name>
</gene>
<name>A0A6A5WJW2_9PLEO</name>
<evidence type="ECO:0000313" key="2">
    <source>
        <dbReference type="EMBL" id="KAF1997966.1"/>
    </source>
</evidence>
<evidence type="ECO:0000259" key="1">
    <source>
        <dbReference type="Pfam" id="PF07985"/>
    </source>
</evidence>
<sequence length="285" mass="32419">MWNNYHMMADPEPWDIYPGHNVTSYSKLPIYILSILRRTLEDYDKAGCQAKITSVAKEWETSEERRLLVERLEMMKDTALVDNIICIGNGSLKYYETDSDACSQHKVACTIAEELEKLYQRAGRNLEGQIKICAQDPFYTPNDKEILQQSSQGRFVFVDDPHGFLAINEKSLVMSCFPSVTVKQIVGDLAAESSSTRPAAIFWDFPYISRLEGDVDQVAYLPPVKEYIENPESARSVAMVQDWEKVVDGSVMEYLLAPDAEFPQWTLGTRWLEICAQSHGHVEGE</sequence>
<keyword evidence="3" id="KW-1185">Reference proteome</keyword>
<feature type="domain" description="SRR1-like" evidence="1">
    <location>
        <begin position="70"/>
        <end position="203"/>
    </location>
</feature>
<organism evidence="2 3">
    <name type="scientific">Amniculicola lignicola CBS 123094</name>
    <dbReference type="NCBI Taxonomy" id="1392246"/>
    <lineage>
        <taxon>Eukaryota</taxon>
        <taxon>Fungi</taxon>
        <taxon>Dikarya</taxon>
        <taxon>Ascomycota</taxon>
        <taxon>Pezizomycotina</taxon>
        <taxon>Dothideomycetes</taxon>
        <taxon>Pleosporomycetidae</taxon>
        <taxon>Pleosporales</taxon>
        <taxon>Amniculicolaceae</taxon>
        <taxon>Amniculicola</taxon>
    </lineage>
</organism>
<dbReference type="PANTHER" id="PTHR42080">
    <property type="entry name" value="SRR1 DOMAIN-CONTAINING PROTEIN"/>
    <property type="match status" value="1"/>
</dbReference>
<dbReference type="InterPro" id="IPR012942">
    <property type="entry name" value="SRR1-like"/>
</dbReference>
<dbReference type="AlphaFoldDB" id="A0A6A5WJW2"/>
<reference evidence="2" key="1">
    <citation type="journal article" date="2020" name="Stud. Mycol.">
        <title>101 Dothideomycetes genomes: a test case for predicting lifestyles and emergence of pathogens.</title>
        <authorList>
            <person name="Haridas S."/>
            <person name="Albert R."/>
            <person name="Binder M."/>
            <person name="Bloem J."/>
            <person name="Labutti K."/>
            <person name="Salamov A."/>
            <person name="Andreopoulos B."/>
            <person name="Baker S."/>
            <person name="Barry K."/>
            <person name="Bills G."/>
            <person name="Bluhm B."/>
            <person name="Cannon C."/>
            <person name="Castanera R."/>
            <person name="Culley D."/>
            <person name="Daum C."/>
            <person name="Ezra D."/>
            <person name="Gonzalez J."/>
            <person name="Henrissat B."/>
            <person name="Kuo A."/>
            <person name="Liang C."/>
            <person name="Lipzen A."/>
            <person name="Lutzoni F."/>
            <person name="Magnuson J."/>
            <person name="Mondo S."/>
            <person name="Nolan M."/>
            <person name="Ohm R."/>
            <person name="Pangilinan J."/>
            <person name="Park H.-J."/>
            <person name="Ramirez L."/>
            <person name="Alfaro M."/>
            <person name="Sun H."/>
            <person name="Tritt A."/>
            <person name="Yoshinaga Y."/>
            <person name="Zwiers L.-H."/>
            <person name="Turgeon B."/>
            <person name="Goodwin S."/>
            <person name="Spatafora J."/>
            <person name="Crous P."/>
            <person name="Grigoriev I."/>
        </authorList>
    </citation>
    <scope>NUCLEOTIDE SEQUENCE</scope>
    <source>
        <strain evidence="2">CBS 123094</strain>
    </source>
</reference>
<accession>A0A6A5WJW2</accession>
<dbReference type="PANTHER" id="PTHR42080:SF1">
    <property type="entry name" value="SRR1-LIKE DOMAIN-CONTAINING PROTEIN"/>
    <property type="match status" value="1"/>
</dbReference>
<dbReference type="OrthoDB" id="5230585at2759"/>